<dbReference type="Gene3D" id="3.30.1360.170">
    <property type="match status" value="1"/>
</dbReference>
<accession>A0A9D1N0L8</accession>
<dbReference type="InterPro" id="IPR036098">
    <property type="entry name" value="Thymidylate_synthase_ThyX_sf"/>
</dbReference>
<keyword evidence="1 2" id="KW-0489">Methyltransferase</keyword>
<keyword evidence="1 2" id="KW-0808">Transferase</keyword>
<dbReference type="GO" id="GO:0004799">
    <property type="term" value="F:thymidylate synthase activity"/>
    <property type="evidence" value="ECO:0007669"/>
    <property type="project" value="TreeGrafter"/>
</dbReference>
<reference evidence="2" key="2">
    <citation type="journal article" date="2021" name="PeerJ">
        <title>Extensive microbial diversity within the chicken gut microbiome revealed by metagenomics and culture.</title>
        <authorList>
            <person name="Gilroy R."/>
            <person name="Ravi A."/>
            <person name="Getino M."/>
            <person name="Pursley I."/>
            <person name="Horton D.L."/>
            <person name="Alikhan N.F."/>
            <person name="Baker D."/>
            <person name="Gharbi K."/>
            <person name="Hall N."/>
            <person name="Watson M."/>
            <person name="Adriaenssens E.M."/>
            <person name="Foster-Nyarko E."/>
            <person name="Jarju S."/>
            <person name="Secka A."/>
            <person name="Antonio M."/>
            <person name="Oren A."/>
            <person name="Chaudhuri R.R."/>
            <person name="La Ragione R."/>
            <person name="Hildebrand F."/>
            <person name="Pallen M.J."/>
        </authorList>
    </citation>
    <scope>NUCLEOTIDE SEQUENCE</scope>
    <source>
        <strain evidence="2">CHK154-7741</strain>
    </source>
</reference>
<dbReference type="SUPFAM" id="SSF69796">
    <property type="entry name" value="Thymidylate synthase-complementing protein Thy1"/>
    <property type="match status" value="1"/>
</dbReference>
<feature type="binding site" evidence="1">
    <location>
        <position position="61"/>
    </location>
    <ligand>
        <name>FAD</name>
        <dbReference type="ChEBI" id="CHEBI:57692"/>
        <note>ligand shared between neighboring subunits</note>
    </ligand>
</feature>
<keyword evidence="1" id="KW-0285">Flavoprotein</keyword>
<comment type="similarity">
    <text evidence="1">Belongs to the thymidylate synthase ThyX family.</text>
</comment>
<dbReference type="GO" id="GO:0032259">
    <property type="term" value="P:methylation"/>
    <property type="evidence" value="ECO:0007669"/>
    <property type="project" value="UniProtKB-KW"/>
</dbReference>
<dbReference type="GO" id="GO:0070402">
    <property type="term" value="F:NADPH binding"/>
    <property type="evidence" value="ECO:0007669"/>
    <property type="project" value="TreeGrafter"/>
</dbReference>
<dbReference type="AlphaFoldDB" id="A0A9D1N0L8"/>
<dbReference type="NCBIfam" id="TIGR02170">
    <property type="entry name" value="thyX"/>
    <property type="match status" value="1"/>
</dbReference>
<comment type="cofactor">
    <cofactor evidence="1">
        <name>FAD</name>
        <dbReference type="ChEBI" id="CHEBI:57692"/>
    </cofactor>
    <text evidence="1">Binds 4 FAD per tetramer. Each FAD binding site is formed by three monomers.</text>
</comment>
<evidence type="ECO:0000256" key="1">
    <source>
        <dbReference type="HAMAP-Rule" id="MF_01408"/>
    </source>
</evidence>
<feature type="binding site" evidence="1">
    <location>
        <position position="175"/>
    </location>
    <ligand>
        <name>dUMP</name>
        <dbReference type="ChEBI" id="CHEBI:246422"/>
        <note>ligand shared between dimeric partners</note>
    </ligand>
</feature>
<feature type="binding site" evidence="1">
    <location>
        <begin position="164"/>
        <end position="166"/>
    </location>
    <ligand>
        <name>FAD</name>
        <dbReference type="ChEBI" id="CHEBI:57692"/>
        <note>ligand shared between neighboring subunits</note>
    </ligand>
</feature>
<feature type="binding site" description="in other chain" evidence="1">
    <location>
        <begin position="93"/>
        <end position="97"/>
    </location>
    <ligand>
        <name>dUMP</name>
        <dbReference type="ChEBI" id="CHEBI:246422"/>
        <note>ligand shared between dimeric partners</note>
    </ligand>
</feature>
<dbReference type="HAMAP" id="MF_01408">
    <property type="entry name" value="ThyX"/>
    <property type="match status" value="1"/>
</dbReference>
<feature type="binding site" evidence="1">
    <location>
        <begin position="82"/>
        <end position="85"/>
    </location>
    <ligand>
        <name>dUMP</name>
        <dbReference type="ChEBI" id="CHEBI:246422"/>
        <note>ligand shared between dimeric partners</note>
    </ligand>
</feature>
<keyword evidence="1" id="KW-0545">Nucleotide biosynthesis</keyword>
<comment type="subunit">
    <text evidence="1">Homotetramer.</text>
</comment>
<comment type="function">
    <text evidence="1">Catalyzes the reductive methylation of 2'-deoxyuridine-5'-monophosphate (dUMP) to 2'-deoxythymidine-5'-monophosphate (dTMP) while utilizing 5,10-methylenetetrahydrofolate (mTHF) as the methyl donor, and NADPH and FADH(2) as the reductant.</text>
</comment>
<dbReference type="InterPro" id="IPR003669">
    <property type="entry name" value="Thymidylate_synthase_ThyX"/>
</dbReference>
<feature type="binding site" evidence="1">
    <location>
        <begin position="85"/>
        <end position="87"/>
    </location>
    <ligand>
        <name>FAD</name>
        <dbReference type="ChEBI" id="CHEBI:57692"/>
        <note>ligand shared between neighboring subunits</note>
    </ligand>
</feature>
<evidence type="ECO:0000313" key="2">
    <source>
        <dbReference type="EMBL" id="HIU92630.1"/>
    </source>
</evidence>
<gene>
    <name evidence="1" type="primary">thyX</name>
    <name evidence="2" type="ORF">IAD26_05790</name>
</gene>
<dbReference type="PROSITE" id="PS51331">
    <property type="entry name" value="THYX"/>
    <property type="match status" value="1"/>
</dbReference>
<comment type="caution">
    <text evidence="2">The sequence shown here is derived from an EMBL/GenBank/DDBJ whole genome shotgun (WGS) entry which is preliminary data.</text>
</comment>
<dbReference type="CDD" id="cd20175">
    <property type="entry name" value="ThyX"/>
    <property type="match status" value="1"/>
</dbReference>
<feature type="binding site" evidence="1">
    <location>
        <position position="170"/>
    </location>
    <ligand>
        <name>FAD</name>
        <dbReference type="ChEBI" id="CHEBI:57692"/>
        <note>ligand shared between neighboring subunits</note>
    </ligand>
</feature>
<dbReference type="GO" id="GO:0050797">
    <property type="term" value="F:thymidylate synthase (FAD) activity"/>
    <property type="evidence" value="ECO:0007669"/>
    <property type="project" value="UniProtKB-UniRule"/>
</dbReference>
<dbReference type="EMBL" id="DVOD01000043">
    <property type="protein sequence ID" value="HIU92630.1"/>
    <property type="molecule type" value="Genomic_DNA"/>
</dbReference>
<dbReference type="GO" id="GO:0006231">
    <property type="term" value="P:dTMP biosynthetic process"/>
    <property type="evidence" value="ECO:0007669"/>
    <property type="project" value="UniProtKB-UniRule"/>
</dbReference>
<name>A0A9D1N0L8_9CLOT</name>
<feature type="binding site" evidence="1">
    <location>
        <position position="93"/>
    </location>
    <ligand>
        <name>FAD</name>
        <dbReference type="ChEBI" id="CHEBI:57692"/>
        <note>ligand shared between neighboring subunits</note>
    </ligand>
</feature>
<dbReference type="GO" id="GO:0006235">
    <property type="term" value="P:dTTP biosynthetic process"/>
    <property type="evidence" value="ECO:0007669"/>
    <property type="project" value="UniProtKB-UniRule"/>
</dbReference>
<keyword evidence="1" id="KW-0521">NADP</keyword>
<comment type="catalytic activity">
    <reaction evidence="1">
        <text>dUMP + (6R)-5,10-methylene-5,6,7,8-tetrahydrofolate + NADPH + H(+) = dTMP + (6S)-5,6,7,8-tetrahydrofolate + NADP(+)</text>
        <dbReference type="Rhea" id="RHEA:29043"/>
        <dbReference type="ChEBI" id="CHEBI:15378"/>
        <dbReference type="ChEBI" id="CHEBI:15636"/>
        <dbReference type="ChEBI" id="CHEBI:57453"/>
        <dbReference type="ChEBI" id="CHEBI:57783"/>
        <dbReference type="ChEBI" id="CHEBI:58349"/>
        <dbReference type="ChEBI" id="CHEBI:63528"/>
        <dbReference type="ChEBI" id="CHEBI:246422"/>
        <dbReference type="EC" id="2.1.1.148"/>
    </reaction>
</comment>
<dbReference type="Proteomes" id="UP000886748">
    <property type="component" value="Unassembled WGS sequence"/>
</dbReference>
<dbReference type="EC" id="2.1.1.148" evidence="1"/>
<feature type="binding site" description="in other chain" evidence="1">
    <location>
        <position position="148"/>
    </location>
    <ligand>
        <name>dUMP</name>
        <dbReference type="ChEBI" id="CHEBI:246422"/>
        <note>ligand shared between dimeric partners</note>
    </ligand>
</feature>
<sequence>MENNKPVVKLISKPENMLKTIYTACRTCYSADSPVNIYDNAADEEKMLKLIERVISSGHYSTIEHIQISFAISNVSRACTHQFVRHRHVSFSQKSQRYVKEKGQFDYITPPTVGKNPELLKKYEEFMGKVSEFYLEMTEAGIPAEDARFVLPNAAASSMVASLNLRELIHIANIRLCTRAQYEIRVMVKMMCEELLKEEPWLAPYLVPKCERLGYCDEDKCCGRKIRKEEFLAKV</sequence>
<evidence type="ECO:0000313" key="3">
    <source>
        <dbReference type="Proteomes" id="UP000886748"/>
    </source>
</evidence>
<dbReference type="Pfam" id="PF02511">
    <property type="entry name" value="Thy1"/>
    <property type="match status" value="1"/>
</dbReference>
<dbReference type="PANTHER" id="PTHR34934:SF1">
    <property type="entry name" value="FLAVIN-DEPENDENT THYMIDYLATE SYNTHASE"/>
    <property type="match status" value="1"/>
</dbReference>
<reference evidence="2" key="1">
    <citation type="submission" date="2020-10" db="EMBL/GenBank/DDBJ databases">
        <authorList>
            <person name="Gilroy R."/>
        </authorList>
    </citation>
    <scope>NUCLEOTIDE SEQUENCE</scope>
    <source>
        <strain evidence="2">CHK154-7741</strain>
    </source>
</reference>
<organism evidence="2 3">
    <name type="scientific">Candidatus Limenecus avicola</name>
    <dbReference type="NCBI Taxonomy" id="2840847"/>
    <lineage>
        <taxon>Bacteria</taxon>
        <taxon>Bacillati</taxon>
        <taxon>Bacillota</taxon>
        <taxon>Clostridia</taxon>
        <taxon>Eubacteriales</taxon>
        <taxon>Clostridiaceae</taxon>
        <taxon>Clostridiaceae incertae sedis</taxon>
        <taxon>Candidatus Limenecus</taxon>
    </lineage>
</organism>
<dbReference type="GO" id="GO:0050660">
    <property type="term" value="F:flavin adenine dinucleotide binding"/>
    <property type="evidence" value="ECO:0007669"/>
    <property type="project" value="UniProtKB-UniRule"/>
</dbReference>
<feature type="active site" description="Involved in ionization of N3 of dUMP, leading to its activation" evidence="1">
    <location>
        <position position="175"/>
    </location>
</feature>
<dbReference type="PANTHER" id="PTHR34934">
    <property type="entry name" value="FLAVIN-DEPENDENT THYMIDYLATE SYNTHASE"/>
    <property type="match status" value="1"/>
</dbReference>
<protein>
    <recommendedName>
        <fullName evidence="1">Flavin-dependent thymidylate synthase</fullName>
        <shortName evidence="1">FDTS</shortName>
        <ecNumber evidence="1">2.1.1.148</ecNumber>
    </recommendedName>
    <alternativeName>
        <fullName evidence="1">FAD-dependent thymidylate synthase</fullName>
    </alternativeName>
    <alternativeName>
        <fullName evidence="1">Thymidylate synthase ThyX</fullName>
        <shortName evidence="1">TS</shortName>
        <shortName evidence="1">TSase</shortName>
    </alternativeName>
</protein>
<proteinExistence type="inferred from homology"/>
<keyword evidence="1" id="KW-0274">FAD</keyword>
<comment type="pathway">
    <text evidence="1">Pyrimidine metabolism; dTTP biosynthesis.</text>
</comment>